<dbReference type="eggNOG" id="COG0840">
    <property type="taxonomic scope" value="Bacteria"/>
</dbReference>
<evidence type="ECO:0000313" key="2">
    <source>
        <dbReference type="Proteomes" id="UP000000442"/>
    </source>
</evidence>
<dbReference type="HOGENOM" id="CLU_2422091_0_0_7"/>
<keyword evidence="2" id="KW-1185">Reference proteome</keyword>
<dbReference type="KEGG" id="dat:HRM2_09110"/>
<evidence type="ECO:0000313" key="1">
    <source>
        <dbReference type="EMBL" id="ACN14024.1"/>
    </source>
</evidence>
<accession>C0QKF3</accession>
<dbReference type="AlphaFoldDB" id="C0QKF3"/>
<sequence length="91" mass="10527">MGWEYIEKILKHENFLTLWESSFRSGEARSLLPDFLPERLTQGVKFAKPITTGDLSHNFEISQKDEVKALANLSIAIRYCGLYRTHCPQQI</sequence>
<dbReference type="Proteomes" id="UP000000442">
    <property type="component" value="Chromosome"/>
</dbReference>
<organism evidence="1 2">
    <name type="scientific">Desulforapulum autotrophicum (strain ATCC 43914 / DSM 3382 / VKM B-1955 / HRM2)</name>
    <name type="common">Desulfobacterium autotrophicum</name>
    <dbReference type="NCBI Taxonomy" id="177437"/>
    <lineage>
        <taxon>Bacteria</taxon>
        <taxon>Pseudomonadati</taxon>
        <taxon>Thermodesulfobacteriota</taxon>
        <taxon>Desulfobacteria</taxon>
        <taxon>Desulfobacterales</taxon>
        <taxon>Desulfobacteraceae</taxon>
        <taxon>Desulforapulum</taxon>
    </lineage>
</organism>
<name>C0QKF3_DESAH</name>
<protein>
    <submittedName>
        <fullName evidence="1">Uncharacterized protein</fullName>
    </submittedName>
</protein>
<gene>
    <name evidence="1" type="ordered locus">HRM2_09110</name>
</gene>
<dbReference type="EMBL" id="CP001087">
    <property type="protein sequence ID" value="ACN14024.1"/>
    <property type="molecule type" value="Genomic_DNA"/>
</dbReference>
<reference evidence="1 2" key="1">
    <citation type="journal article" date="2009" name="Environ. Microbiol.">
        <title>Genome sequence of Desulfobacterium autotrophicum HRM2, a marine sulfate reducer oxidizing organic carbon completely to carbon dioxide.</title>
        <authorList>
            <person name="Strittmatter A.W."/>
            <person name="Liesegang H."/>
            <person name="Rabus R."/>
            <person name="Decker I."/>
            <person name="Amann J."/>
            <person name="Andres S."/>
            <person name="Henne A."/>
            <person name="Fricke W.F."/>
            <person name="Martinez-Arias R."/>
            <person name="Bartels D."/>
            <person name="Goesmann A."/>
            <person name="Krause L."/>
            <person name="Puehler A."/>
            <person name="Klenk H.P."/>
            <person name="Richter M."/>
            <person name="Schuler M."/>
            <person name="Gloeckner F.O."/>
            <person name="Meyerdierks A."/>
            <person name="Gottschalk G."/>
            <person name="Amann R."/>
        </authorList>
    </citation>
    <scope>NUCLEOTIDE SEQUENCE [LARGE SCALE GENOMIC DNA]</scope>
    <source>
        <strain evidence="2">ATCC 43914 / DSM 3382 / HRM2</strain>
    </source>
</reference>
<proteinExistence type="predicted"/>